<dbReference type="AlphaFoldDB" id="A0AAD8UKY4"/>
<evidence type="ECO:0000313" key="2">
    <source>
        <dbReference type="EMBL" id="KAK1726197.1"/>
    </source>
</evidence>
<dbReference type="EMBL" id="JAHMHS010000034">
    <property type="protein sequence ID" value="KAK1726197.1"/>
    <property type="molecule type" value="Genomic_DNA"/>
</dbReference>
<evidence type="ECO:0000313" key="3">
    <source>
        <dbReference type="Proteomes" id="UP001244207"/>
    </source>
</evidence>
<reference evidence="2" key="1">
    <citation type="submission" date="2021-12" db="EMBL/GenBank/DDBJ databases">
        <title>Comparative genomics, transcriptomics and evolutionary studies reveal genomic signatures of adaptation to plant cell wall in hemibiotrophic fungi.</title>
        <authorList>
            <consortium name="DOE Joint Genome Institute"/>
            <person name="Baroncelli R."/>
            <person name="Diaz J.F."/>
            <person name="Benocci T."/>
            <person name="Peng M."/>
            <person name="Battaglia E."/>
            <person name="Haridas S."/>
            <person name="Andreopoulos W."/>
            <person name="Labutti K."/>
            <person name="Pangilinan J."/>
            <person name="Floch G.L."/>
            <person name="Makela M.R."/>
            <person name="Henrissat B."/>
            <person name="Grigoriev I.V."/>
            <person name="Crouch J.A."/>
            <person name="De Vries R.P."/>
            <person name="Sukno S.A."/>
            <person name="Thon M.R."/>
        </authorList>
    </citation>
    <scope>NUCLEOTIDE SEQUENCE</scope>
    <source>
        <strain evidence="2">CBS 112980</strain>
    </source>
</reference>
<keyword evidence="3" id="KW-1185">Reference proteome</keyword>
<evidence type="ECO:0000256" key="1">
    <source>
        <dbReference type="SAM" id="MobiDB-lite"/>
    </source>
</evidence>
<feature type="region of interest" description="Disordered" evidence="1">
    <location>
        <begin position="1"/>
        <end position="22"/>
    </location>
</feature>
<dbReference type="Proteomes" id="UP001244207">
    <property type="component" value="Unassembled WGS sequence"/>
</dbReference>
<feature type="region of interest" description="Disordered" evidence="1">
    <location>
        <begin position="65"/>
        <end position="97"/>
    </location>
</feature>
<name>A0AAD8UKY4_GLOAC</name>
<protein>
    <submittedName>
        <fullName evidence="2">Uncharacterized protein</fullName>
    </submittedName>
</protein>
<feature type="compositionally biased region" description="Basic residues" evidence="1">
    <location>
        <begin position="7"/>
        <end position="17"/>
    </location>
</feature>
<comment type="caution">
    <text evidence="2">The sequence shown here is derived from an EMBL/GenBank/DDBJ whole genome shotgun (WGS) entry which is preliminary data.</text>
</comment>
<dbReference type="RefSeq" id="XP_060366252.1">
    <property type="nucleotide sequence ID" value="XM_060502027.1"/>
</dbReference>
<accession>A0AAD8UKY4</accession>
<organism evidence="2 3">
    <name type="scientific">Glomerella acutata</name>
    <name type="common">Colletotrichum acutatum</name>
    <dbReference type="NCBI Taxonomy" id="27357"/>
    <lineage>
        <taxon>Eukaryota</taxon>
        <taxon>Fungi</taxon>
        <taxon>Dikarya</taxon>
        <taxon>Ascomycota</taxon>
        <taxon>Pezizomycotina</taxon>
        <taxon>Sordariomycetes</taxon>
        <taxon>Hypocreomycetidae</taxon>
        <taxon>Glomerellales</taxon>
        <taxon>Glomerellaceae</taxon>
        <taxon>Colletotrichum</taxon>
        <taxon>Colletotrichum acutatum species complex</taxon>
    </lineage>
</organism>
<dbReference type="GeneID" id="85385926"/>
<gene>
    <name evidence="2" type="ORF">BDZ83DRAFT_266725</name>
</gene>
<proteinExistence type="predicted"/>
<sequence length="130" mass="14685">MHDRKSQFHRINSRSHIRPTLSGRMDHPIRELTAFLGLLICGCSLEDPVLVGRVQVLKKTIRQDEVQHHSRQSRKPITKVANTTGPNSTGLELSPSMGLWRTNSNEDHSQKMIRLITIFDAVQRGAPAID</sequence>
<feature type="compositionally biased region" description="Polar residues" evidence="1">
    <location>
        <begin position="80"/>
        <end position="91"/>
    </location>
</feature>